<evidence type="ECO:0000256" key="6">
    <source>
        <dbReference type="ARBA" id="ARBA00023098"/>
    </source>
</evidence>
<keyword evidence="6" id="KW-0443">Lipid metabolism</keyword>
<evidence type="ECO:0000256" key="9">
    <source>
        <dbReference type="ARBA" id="ARBA00023315"/>
    </source>
</evidence>
<evidence type="ECO:0000313" key="15">
    <source>
        <dbReference type="Proteomes" id="UP000242525"/>
    </source>
</evidence>
<evidence type="ECO:0000256" key="10">
    <source>
        <dbReference type="ARBA" id="ARBA00024323"/>
    </source>
</evidence>
<name>A0A0J9XCU5_GEOCN</name>
<accession>A0A0J9XCU5</accession>
<dbReference type="InterPro" id="IPR000872">
    <property type="entry name" value="Tafazzin"/>
</dbReference>
<evidence type="ECO:0000313" key="14">
    <source>
        <dbReference type="EMBL" id="CDO55092.1"/>
    </source>
</evidence>
<evidence type="ECO:0000256" key="7">
    <source>
        <dbReference type="ARBA" id="ARBA00023128"/>
    </source>
</evidence>
<keyword evidence="15" id="KW-1185">Reference proteome</keyword>
<dbReference type="GO" id="GO:0005743">
    <property type="term" value="C:mitochondrial inner membrane"/>
    <property type="evidence" value="ECO:0007669"/>
    <property type="project" value="UniProtKB-SubCell"/>
</dbReference>
<keyword evidence="7" id="KW-0496">Mitochondrion</keyword>
<dbReference type="GO" id="GO:0005741">
    <property type="term" value="C:mitochondrial outer membrane"/>
    <property type="evidence" value="ECO:0007669"/>
    <property type="project" value="UniProtKB-SubCell"/>
</dbReference>
<keyword evidence="8" id="KW-0472">Membrane</keyword>
<dbReference type="GO" id="GO:0007007">
    <property type="term" value="P:inner mitochondrial membrane organization"/>
    <property type="evidence" value="ECO:0007669"/>
    <property type="project" value="TreeGrafter"/>
</dbReference>
<evidence type="ECO:0000256" key="8">
    <source>
        <dbReference type="ARBA" id="ARBA00023136"/>
    </source>
</evidence>
<evidence type="ECO:0000256" key="12">
    <source>
        <dbReference type="RuleBase" id="RU365062"/>
    </source>
</evidence>
<dbReference type="Proteomes" id="UP000242525">
    <property type="component" value="Unassembled WGS sequence"/>
</dbReference>
<keyword evidence="4" id="KW-1000">Mitochondrion outer membrane</keyword>
<reference evidence="14" key="1">
    <citation type="submission" date="2014-03" db="EMBL/GenBank/DDBJ databases">
        <authorList>
            <person name="Casaregola S."/>
        </authorList>
    </citation>
    <scope>NUCLEOTIDE SEQUENCE [LARGE SCALE GENOMIC DNA]</scope>
    <source>
        <strain evidence="14">CLIB 918</strain>
    </source>
</reference>
<dbReference type="Pfam" id="PF01553">
    <property type="entry name" value="Acyltransferase"/>
    <property type="match status" value="1"/>
</dbReference>
<comment type="subcellular location">
    <subcellularLocation>
        <location evidence="1">Mitochondrion inner membrane</location>
        <topology evidence="1">Peripheral membrane protein</topology>
        <orientation evidence="1">Intermembrane side</orientation>
    </subcellularLocation>
    <subcellularLocation>
        <location evidence="10">Mitochondrion outer membrane</location>
        <topology evidence="10">Peripheral membrane protein</topology>
        <orientation evidence="10">Intermembrane side</orientation>
    </subcellularLocation>
</comment>
<keyword evidence="3" id="KW-0808">Transferase</keyword>
<dbReference type="AlphaFoldDB" id="A0A0J9XCU5"/>
<dbReference type="OrthoDB" id="193467at2759"/>
<dbReference type="GO" id="GO:0035965">
    <property type="term" value="P:cardiolipin acyl-chain remodeling"/>
    <property type="evidence" value="ECO:0007669"/>
    <property type="project" value="TreeGrafter"/>
</dbReference>
<evidence type="ECO:0000256" key="3">
    <source>
        <dbReference type="ARBA" id="ARBA00022679"/>
    </source>
</evidence>
<keyword evidence="5" id="KW-0999">Mitochondrion inner membrane</keyword>
<evidence type="ECO:0000256" key="5">
    <source>
        <dbReference type="ARBA" id="ARBA00022792"/>
    </source>
</evidence>
<keyword evidence="9 14" id="KW-0012">Acyltransferase</keyword>
<protein>
    <recommendedName>
        <fullName evidence="12">Tafazzin family protein</fullName>
    </recommendedName>
</protein>
<evidence type="ECO:0000259" key="13">
    <source>
        <dbReference type="SMART" id="SM00563"/>
    </source>
</evidence>
<comment type="caution">
    <text evidence="14">The sequence shown here is derived from an EMBL/GenBank/DDBJ whole genome shotgun (WGS) entry which is preliminary data.</text>
</comment>
<dbReference type="CDD" id="cd07989">
    <property type="entry name" value="LPLAT_AGPAT-like"/>
    <property type="match status" value="1"/>
</dbReference>
<evidence type="ECO:0000256" key="1">
    <source>
        <dbReference type="ARBA" id="ARBA00004137"/>
    </source>
</evidence>
<feature type="domain" description="Phospholipid/glycerol acyltransferase" evidence="13">
    <location>
        <begin position="73"/>
        <end position="213"/>
    </location>
</feature>
<dbReference type="SMART" id="SM00563">
    <property type="entry name" value="PlsC"/>
    <property type="match status" value="1"/>
</dbReference>
<sequence length="342" mass="39209">MSLPAVQARGKAFLSLNGLRSRPYWPLLSRATILATGTFAKLVMTLPLKYKTTGFEENFLRTFDQCKQQSKGFLTIMNHSSLLDDPFAWGVLPWWKFYVRGGNIRWGLGADNVCFGTPFLRFFFSLGQVLSTTRFGGGPFQGSIDAAIHLLSKDHQEYPKQRSNWVHIFPEAFVHQVYPPHENSLRYFHWGVSRLILEADECPAVLPIFSHGFDKVIPEDRPDDYRLWKQIGTTIHFGYGKAIDEKLLAEFREKWRALVEKEQQGHTEPLTDLTDNLKFGPEAQKLRSDLARYLRDQLGAVRETMGFPPQNPEFAEPEFWKPEGGCKDVPVMGIVNKLPHHK</sequence>
<dbReference type="InterPro" id="IPR002123">
    <property type="entry name" value="Plipid/glycerol_acylTrfase"/>
</dbReference>
<evidence type="ECO:0000256" key="2">
    <source>
        <dbReference type="ARBA" id="ARBA00010524"/>
    </source>
</evidence>
<comment type="similarity">
    <text evidence="2 12">Belongs to the taffazin family.</text>
</comment>
<proteinExistence type="inferred from homology"/>
<evidence type="ECO:0000256" key="4">
    <source>
        <dbReference type="ARBA" id="ARBA00022787"/>
    </source>
</evidence>
<evidence type="ECO:0000256" key="11">
    <source>
        <dbReference type="ARBA" id="ARBA00047906"/>
    </source>
</evidence>
<organism evidence="14 15">
    <name type="scientific">Geotrichum candidum</name>
    <name type="common">Oospora lactis</name>
    <name type="synonym">Dipodascus geotrichum</name>
    <dbReference type="NCBI Taxonomy" id="1173061"/>
    <lineage>
        <taxon>Eukaryota</taxon>
        <taxon>Fungi</taxon>
        <taxon>Dikarya</taxon>
        <taxon>Ascomycota</taxon>
        <taxon>Saccharomycotina</taxon>
        <taxon>Dipodascomycetes</taxon>
        <taxon>Dipodascales</taxon>
        <taxon>Dipodascaceae</taxon>
        <taxon>Geotrichum</taxon>
    </lineage>
</organism>
<dbReference type="PANTHER" id="PTHR12497:SF0">
    <property type="entry name" value="TAFAZZIN"/>
    <property type="match status" value="1"/>
</dbReference>
<dbReference type="PANTHER" id="PTHR12497">
    <property type="entry name" value="TAZ PROTEIN TAFAZZIN"/>
    <property type="match status" value="1"/>
</dbReference>
<dbReference type="STRING" id="1173061.A0A0J9XCU5"/>
<dbReference type="PRINTS" id="PR00979">
    <property type="entry name" value="TAFAZZIN"/>
</dbReference>
<dbReference type="GO" id="GO:0047184">
    <property type="term" value="F:1-acylglycerophosphocholine O-acyltransferase activity"/>
    <property type="evidence" value="ECO:0007669"/>
    <property type="project" value="TreeGrafter"/>
</dbReference>
<dbReference type="EMBL" id="CCBN010000009">
    <property type="protein sequence ID" value="CDO55092.1"/>
    <property type="molecule type" value="Genomic_DNA"/>
</dbReference>
<comment type="catalytic activity">
    <reaction evidence="11">
        <text>1'-[1,2-diacyl-sn-glycero-3-phospho],3'-[1-acyl-sn-glycero-3-phospho]-glycerol + a 1,2-diacyl-sn-glycero-3-phosphocholine = a cardiolipin + a 1-acyl-sn-glycero-3-phosphocholine</text>
        <dbReference type="Rhea" id="RHEA:33731"/>
        <dbReference type="ChEBI" id="CHEBI:57643"/>
        <dbReference type="ChEBI" id="CHEBI:58168"/>
        <dbReference type="ChEBI" id="CHEBI:62237"/>
        <dbReference type="ChEBI" id="CHEBI:64743"/>
    </reaction>
    <physiologicalReaction direction="left-to-right" evidence="11">
        <dbReference type="Rhea" id="RHEA:33732"/>
    </physiologicalReaction>
    <physiologicalReaction direction="right-to-left" evidence="11">
        <dbReference type="Rhea" id="RHEA:33733"/>
    </physiologicalReaction>
</comment>
<gene>
    <name evidence="14" type="ORF">BN980_GECA09s04069g</name>
</gene>